<dbReference type="Gene3D" id="2.60.130.10">
    <property type="entry name" value="Aromatic compound dioxygenase"/>
    <property type="match status" value="1"/>
</dbReference>
<accession>A0A166A9L2</accession>
<name>A0A166A9L2_9AGAM</name>
<sequence length="234" mass="26553">MFFWRFFRGTKNPQAEIEGPYYVVGSPFREIEPGRAVLANKEQLGMKENQPFLFTGRVTAPDGTPIAGALIDMWQANTKSRYYLQNYLLRGKLHTDINGRFEVLTVAPGAYLTRAGHFHYIVTPPKGYEDLNPVTTQSYLCDENNTKGLDGDFANWFRRPRYQNTVNAWTLVPSPSDGKSVESHYKFPVVTSLDGETEEALKRWNKLLEAEGSGLKVEAGGHMDIKLTKKGRWL</sequence>
<organism evidence="5 6">
    <name type="scientific">Sistotremastrum suecicum HHB10207 ss-3</name>
    <dbReference type="NCBI Taxonomy" id="1314776"/>
    <lineage>
        <taxon>Eukaryota</taxon>
        <taxon>Fungi</taxon>
        <taxon>Dikarya</taxon>
        <taxon>Basidiomycota</taxon>
        <taxon>Agaricomycotina</taxon>
        <taxon>Agaricomycetes</taxon>
        <taxon>Sistotremastrales</taxon>
        <taxon>Sistotremastraceae</taxon>
        <taxon>Sistotremastrum</taxon>
    </lineage>
</organism>
<reference evidence="5 6" key="1">
    <citation type="journal article" date="2016" name="Mol. Biol. Evol.">
        <title>Comparative Genomics of Early-Diverging Mushroom-Forming Fungi Provides Insights into the Origins of Lignocellulose Decay Capabilities.</title>
        <authorList>
            <person name="Nagy L.G."/>
            <person name="Riley R."/>
            <person name="Tritt A."/>
            <person name="Adam C."/>
            <person name="Daum C."/>
            <person name="Floudas D."/>
            <person name="Sun H."/>
            <person name="Yadav J.S."/>
            <person name="Pangilinan J."/>
            <person name="Larsson K.H."/>
            <person name="Matsuura K."/>
            <person name="Barry K."/>
            <person name="Labutti K."/>
            <person name="Kuo R."/>
            <person name="Ohm R.A."/>
            <person name="Bhattacharya S.S."/>
            <person name="Shirouzu T."/>
            <person name="Yoshinaga Y."/>
            <person name="Martin F.M."/>
            <person name="Grigoriev I.V."/>
            <person name="Hibbett D.S."/>
        </authorList>
    </citation>
    <scope>NUCLEOTIDE SEQUENCE [LARGE SCALE GENOMIC DNA]</scope>
    <source>
        <strain evidence="5 6">HHB10207 ss-3</strain>
    </source>
</reference>
<dbReference type="GO" id="GO:0016702">
    <property type="term" value="F:oxidoreductase activity, acting on single donors with incorporation of molecular oxygen, incorporation of two atoms of oxygen"/>
    <property type="evidence" value="ECO:0007669"/>
    <property type="project" value="InterPro"/>
</dbReference>
<dbReference type="PANTHER" id="PTHR33711">
    <property type="entry name" value="DIOXYGENASE, PUTATIVE (AFU_ORTHOLOGUE AFUA_2G02910)-RELATED"/>
    <property type="match status" value="1"/>
</dbReference>
<dbReference type="InterPro" id="IPR015889">
    <property type="entry name" value="Intradiol_dOase_core"/>
</dbReference>
<proteinExistence type="inferred from homology"/>
<protein>
    <submittedName>
        <fullName evidence="5">Aromatic compound dioxygenase</fullName>
    </submittedName>
</protein>
<evidence type="ECO:0000259" key="4">
    <source>
        <dbReference type="Pfam" id="PF00775"/>
    </source>
</evidence>
<keyword evidence="6" id="KW-1185">Reference proteome</keyword>
<dbReference type="InterPro" id="IPR000627">
    <property type="entry name" value="Intradiol_dOase_C"/>
</dbReference>
<dbReference type="PANTHER" id="PTHR33711:SF7">
    <property type="entry name" value="INTRADIOL RING-CLEAVAGE DIOXYGENASES DOMAIN-CONTAINING PROTEIN-RELATED"/>
    <property type="match status" value="1"/>
</dbReference>
<evidence type="ECO:0000313" key="6">
    <source>
        <dbReference type="Proteomes" id="UP000076798"/>
    </source>
</evidence>
<feature type="domain" description="Intradiol ring-cleavage dioxygenases" evidence="4">
    <location>
        <begin position="17"/>
        <end position="116"/>
    </location>
</feature>
<comment type="similarity">
    <text evidence="1">Belongs to the intradiol ring-cleavage dioxygenase family.</text>
</comment>
<dbReference type="AlphaFoldDB" id="A0A166A9L2"/>
<dbReference type="OrthoDB" id="121380at2759"/>
<evidence type="ECO:0000313" key="5">
    <source>
        <dbReference type="EMBL" id="KZT35110.1"/>
    </source>
</evidence>
<dbReference type="Pfam" id="PF00775">
    <property type="entry name" value="Dioxygenase_C"/>
    <property type="match status" value="1"/>
</dbReference>
<dbReference type="Proteomes" id="UP000076798">
    <property type="component" value="Unassembled WGS sequence"/>
</dbReference>
<gene>
    <name evidence="5" type="ORF">SISSUDRAFT_1051869</name>
</gene>
<keyword evidence="2 5" id="KW-0223">Dioxygenase</keyword>
<evidence type="ECO:0000256" key="1">
    <source>
        <dbReference type="ARBA" id="ARBA00007825"/>
    </source>
</evidence>
<evidence type="ECO:0000256" key="2">
    <source>
        <dbReference type="ARBA" id="ARBA00022964"/>
    </source>
</evidence>
<evidence type="ECO:0000256" key="3">
    <source>
        <dbReference type="ARBA" id="ARBA00023002"/>
    </source>
</evidence>
<dbReference type="EMBL" id="KV428152">
    <property type="protein sequence ID" value="KZT35110.1"/>
    <property type="molecule type" value="Genomic_DNA"/>
</dbReference>
<keyword evidence="3" id="KW-0560">Oxidoreductase</keyword>
<dbReference type="SUPFAM" id="SSF49482">
    <property type="entry name" value="Aromatic compound dioxygenase"/>
    <property type="match status" value="1"/>
</dbReference>
<dbReference type="GO" id="GO:0008199">
    <property type="term" value="F:ferric iron binding"/>
    <property type="evidence" value="ECO:0007669"/>
    <property type="project" value="InterPro"/>
</dbReference>
<dbReference type="InterPro" id="IPR050770">
    <property type="entry name" value="Intradiol_RC_Dioxygenase"/>
</dbReference>